<reference evidence="2" key="1">
    <citation type="journal article" date="2020" name="Mol. Plant Microbe">
        <title>Rhizobial microsymbionts of the narrowly endemic Oxytropis species growing in Kamchatka are characterized by significant genetic diversity and possess a set of genes that are associated with T3SS and T6SS secretion systems and can affect the development of symbiosis.</title>
        <authorList>
            <person name="Safronova V."/>
            <person name="Guro P."/>
            <person name="Sazanova A."/>
            <person name="Kuznetsova I."/>
            <person name="Belimov A."/>
            <person name="Yakubov V."/>
            <person name="Chirak E."/>
            <person name="Afonin A."/>
            <person name="Gogolev Y."/>
            <person name="Andronov E."/>
            <person name="Tikhonovich I."/>
        </authorList>
    </citation>
    <scope>NUCLEOTIDE SEQUENCE [LARGE SCALE GENOMIC DNA]</scope>
    <source>
        <strain evidence="2">581</strain>
    </source>
</reference>
<dbReference type="Proteomes" id="UP000515291">
    <property type="component" value="Chromosome"/>
</dbReference>
<evidence type="ECO:0000313" key="1">
    <source>
        <dbReference type="EMBL" id="QND74810.1"/>
    </source>
</evidence>
<protein>
    <submittedName>
        <fullName evidence="1">BrnT family toxin</fullName>
    </submittedName>
</protein>
<dbReference type="AlphaFoldDB" id="A0A7G6U728"/>
<dbReference type="InterPro" id="IPR007460">
    <property type="entry name" value="BrnT_toxin"/>
</dbReference>
<accession>A0A7G6U728</accession>
<dbReference type="KEGG" id="trb:HB776_29065"/>
<organism evidence="1 2">
    <name type="scientific">Tardiphaga robiniae</name>
    <dbReference type="NCBI Taxonomy" id="943830"/>
    <lineage>
        <taxon>Bacteria</taxon>
        <taxon>Pseudomonadati</taxon>
        <taxon>Pseudomonadota</taxon>
        <taxon>Alphaproteobacteria</taxon>
        <taxon>Hyphomicrobiales</taxon>
        <taxon>Nitrobacteraceae</taxon>
        <taxon>Tardiphaga</taxon>
    </lineage>
</organism>
<dbReference type="EMBL" id="CP050292">
    <property type="protein sequence ID" value="QND74810.1"/>
    <property type="molecule type" value="Genomic_DNA"/>
</dbReference>
<dbReference type="Pfam" id="PF04365">
    <property type="entry name" value="BrnT_toxin"/>
    <property type="match status" value="1"/>
</dbReference>
<gene>
    <name evidence="1" type="ORF">HB776_29065</name>
</gene>
<sequence length="110" mass="12809">MTAERDTRFKTLEPAGFEWDNLKSQANLKKHNIAFEEASEIFYSPIIAWRSPRNNEERWIAIGEANGRIISVIFTHRSELIRIISARHPRPNEERAYRNATMGRSPQGKD</sequence>
<evidence type="ECO:0000313" key="2">
    <source>
        <dbReference type="Proteomes" id="UP000515291"/>
    </source>
</evidence>
<proteinExistence type="predicted"/>
<dbReference type="InterPro" id="IPR038573">
    <property type="entry name" value="BrnT_sf"/>
</dbReference>
<dbReference type="Gene3D" id="3.10.450.530">
    <property type="entry name" value="Ribonuclease toxin, BrnT, of type II toxin-antitoxin system"/>
    <property type="match status" value="1"/>
</dbReference>
<name>A0A7G6U728_9BRAD</name>
<dbReference type="RefSeq" id="WP_175368821.1">
    <property type="nucleotide sequence ID" value="NZ_CP050292.1"/>
</dbReference>